<keyword evidence="2" id="KW-0143">Chaperone</keyword>
<sequence>MQPLHSPIPRLRSGGGRISLTSYGTSAVFSELASTYPLKVLSPRIVARGLAVVYLLTYGGGLVGGDQIELSVKADSKTVLVLLSQGSTKVFKIRPGRRLASPGVSRHSLTPPTSIISPLVTYPATRQNMTFTIAAEGALFLLPDPVTCFRSASYNQSQTFYLSKSASLVVLDWLTSGRMSMGEEWAFSRYYSANEVWVEGKRIAKDIMLLDDQQPDPIAKILSRTLADRLAPYSCYAMVMLFGPLVQSTIQDIAAQFDQIAIFKTKRPAEMVWSLSPMTSESGAIVRVAGKETESVRTWLGQALLGLQETVGIDVYRKAFP</sequence>
<evidence type="ECO:0000313" key="3">
    <source>
        <dbReference type="EMBL" id="GLB36029.1"/>
    </source>
</evidence>
<protein>
    <submittedName>
        <fullName evidence="3">UreD urease accessory protein</fullName>
    </submittedName>
</protein>
<dbReference type="HAMAP" id="MF_01384">
    <property type="entry name" value="UreD"/>
    <property type="match status" value="1"/>
</dbReference>
<gene>
    <name evidence="3" type="ORF">LshimejAT787_0303170</name>
</gene>
<accession>A0A9P3PIG9</accession>
<dbReference type="EMBL" id="BRPK01000003">
    <property type="protein sequence ID" value="GLB36029.1"/>
    <property type="molecule type" value="Genomic_DNA"/>
</dbReference>
<evidence type="ECO:0000313" key="4">
    <source>
        <dbReference type="Proteomes" id="UP001063166"/>
    </source>
</evidence>
<proteinExistence type="inferred from homology"/>
<comment type="similarity">
    <text evidence="1">Belongs to the UreD family.</text>
</comment>
<dbReference type="AlphaFoldDB" id="A0A9P3PIG9"/>
<dbReference type="PANTHER" id="PTHR33643">
    <property type="entry name" value="UREASE ACCESSORY PROTEIN D"/>
    <property type="match status" value="1"/>
</dbReference>
<evidence type="ECO:0000256" key="2">
    <source>
        <dbReference type="ARBA" id="ARBA00023186"/>
    </source>
</evidence>
<evidence type="ECO:0000256" key="1">
    <source>
        <dbReference type="ARBA" id="ARBA00007177"/>
    </source>
</evidence>
<dbReference type="Proteomes" id="UP001063166">
    <property type="component" value="Unassembled WGS sequence"/>
</dbReference>
<dbReference type="PANTHER" id="PTHR33643:SF1">
    <property type="entry name" value="UREASE ACCESSORY PROTEIN D"/>
    <property type="match status" value="1"/>
</dbReference>
<keyword evidence="4" id="KW-1185">Reference proteome</keyword>
<name>A0A9P3PIG9_LYOSH</name>
<dbReference type="Pfam" id="PF01774">
    <property type="entry name" value="UreD"/>
    <property type="match status" value="1"/>
</dbReference>
<dbReference type="OrthoDB" id="5550464at2759"/>
<reference evidence="3" key="1">
    <citation type="submission" date="2022-07" db="EMBL/GenBank/DDBJ databases">
        <title>The genome of Lyophyllum shimeji provides insight into the initial evolution of ectomycorrhizal fungal genome.</title>
        <authorList>
            <person name="Kobayashi Y."/>
            <person name="Shibata T."/>
            <person name="Hirakawa H."/>
            <person name="Shigenobu S."/>
            <person name="Nishiyama T."/>
            <person name="Yamada A."/>
            <person name="Hasebe M."/>
            <person name="Kawaguchi M."/>
        </authorList>
    </citation>
    <scope>NUCLEOTIDE SEQUENCE</scope>
    <source>
        <strain evidence="3">AT787</strain>
    </source>
</reference>
<dbReference type="GO" id="GO:0016151">
    <property type="term" value="F:nickel cation binding"/>
    <property type="evidence" value="ECO:0007669"/>
    <property type="project" value="InterPro"/>
</dbReference>
<organism evidence="3 4">
    <name type="scientific">Lyophyllum shimeji</name>
    <name type="common">Hon-shimeji</name>
    <name type="synonym">Tricholoma shimeji</name>
    <dbReference type="NCBI Taxonomy" id="47721"/>
    <lineage>
        <taxon>Eukaryota</taxon>
        <taxon>Fungi</taxon>
        <taxon>Dikarya</taxon>
        <taxon>Basidiomycota</taxon>
        <taxon>Agaricomycotina</taxon>
        <taxon>Agaricomycetes</taxon>
        <taxon>Agaricomycetidae</taxon>
        <taxon>Agaricales</taxon>
        <taxon>Tricholomatineae</taxon>
        <taxon>Lyophyllaceae</taxon>
        <taxon>Lyophyllum</taxon>
    </lineage>
</organism>
<comment type="caution">
    <text evidence="3">The sequence shown here is derived from an EMBL/GenBank/DDBJ whole genome shotgun (WGS) entry which is preliminary data.</text>
</comment>
<dbReference type="InterPro" id="IPR002669">
    <property type="entry name" value="UreD"/>
</dbReference>